<feature type="compositionally biased region" description="Polar residues" evidence="1">
    <location>
        <begin position="118"/>
        <end position="128"/>
    </location>
</feature>
<reference evidence="3 4" key="1">
    <citation type="submission" date="2020-08" db="EMBL/GenBank/DDBJ databases">
        <title>Genome Sequencing of Nocardia wallacei strain FMUON74 and assembly.</title>
        <authorList>
            <person name="Toyokawa M."/>
            <person name="Uesaka K."/>
        </authorList>
    </citation>
    <scope>NUCLEOTIDE SEQUENCE [LARGE SCALE GENOMIC DNA]</scope>
    <source>
        <strain evidence="3 4">FMUON74</strain>
    </source>
</reference>
<proteinExistence type="predicted"/>
<feature type="region of interest" description="Disordered" evidence="1">
    <location>
        <begin position="86"/>
        <end position="128"/>
    </location>
</feature>
<evidence type="ECO:0000313" key="3">
    <source>
        <dbReference type="EMBL" id="BCK56562.1"/>
    </source>
</evidence>
<feature type="transmembrane region" description="Helical" evidence="2">
    <location>
        <begin position="49"/>
        <end position="73"/>
    </location>
</feature>
<keyword evidence="2" id="KW-1133">Transmembrane helix</keyword>
<keyword evidence="4" id="KW-1185">Reference proteome</keyword>
<evidence type="ECO:0000256" key="1">
    <source>
        <dbReference type="SAM" id="MobiDB-lite"/>
    </source>
</evidence>
<dbReference type="Proteomes" id="UP000516173">
    <property type="component" value="Chromosome"/>
</dbReference>
<accession>A0A7G1KMX2</accession>
<dbReference type="RefSeq" id="WP_187683613.1">
    <property type="nucleotide sequence ID" value="NZ_AP023396.1"/>
</dbReference>
<sequence>MIVLIGLIVLIAAVAVGVAAVSANLGTAHPLSTDFTVFDQHFTGSQGELFAAGAAVGAVGMLGLMLVLAGALTTARRNAAVRRELRRSRREIASARGDSTTSTRPWNRFLRRPGAQPKSATRHAQPQS</sequence>
<gene>
    <name evidence="3" type="ORF">NWFMUON74_43340</name>
</gene>
<keyword evidence="2" id="KW-0812">Transmembrane</keyword>
<dbReference type="KEGG" id="nwl:NWFMUON74_43340"/>
<evidence type="ECO:0000313" key="4">
    <source>
        <dbReference type="Proteomes" id="UP000516173"/>
    </source>
</evidence>
<dbReference type="AlphaFoldDB" id="A0A7G1KMX2"/>
<protein>
    <recommendedName>
        <fullName evidence="5">Lipopolysaccharide assembly protein A domain-containing protein</fullName>
    </recommendedName>
</protein>
<keyword evidence="2" id="KW-0472">Membrane</keyword>
<name>A0A7G1KMX2_9NOCA</name>
<dbReference type="GeneID" id="80348806"/>
<dbReference type="EMBL" id="AP023396">
    <property type="protein sequence ID" value="BCK56562.1"/>
    <property type="molecule type" value="Genomic_DNA"/>
</dbReference>
<evidence type="ECO:0008006" key="5">
    <source>
        <dbReference type="Google" id="ProtNLM"/>
    </source>
</evidence>
<evidence type="ECO:0000256" key="2">
    <source>
        <dbReference type="SAM" id="Phobius"/>
    </source>
</evidence>
<organism evidence="3 4">
    <name type="scientific">Nocardia wallacei</name>
    <dbReference type="NCBI Taxonomy" id="480035"/>
    <lineage>
        <taxon>Bacteria</taxon>
        <taxon>Bacillati</taxon>
        <taxon>Actinomycetota</taxon>
        <taxon>Actinomycetes</taxon>
        <taxon>Mycobacteriales</taxon>
        <taxon>Nocardiaceae</taxon>
        <taxon>Nocardia</taxon>
    </lineage>
</organism>